<organism evidence="8 9">
    <name type="scientific">Mola mola</name>
    <name type="common">Ocean sunfish</name>
    <name type="synonym">Tetraodon mola</name>
    <dbReference type="NCBI Taxonomy" id="94237"/>
    <lineage>
        <taxon>Eukaryota</taxon>
        <taxon>Metazoa</taxon>
        <taxon>Chordata</taxon>
        <taxon>Craniata</taxon>
        <taxon>Vertebrata</taxon>
        <taxon>Euteleostomi</taxon>
        <taxon>Actinopterygii</taxon>
        <taxon>Neopterygii</taxon>
        <taxon>Teleostei</taxon>
        <taxon>Neoteleostei</taxon>
        <taxon>Acanthomorphata</taxon>
        <taxon>Eupercaria</taxon>
        <taxon>Tetraodontiformes</taxon>
        <taxon>Molidae</taxon>
        <taxon>Mola</taxon>
    </lineage>
</organism>
<accession>A0A3Q3WWG5</accession>
<dbReference type="AlphaFoldDB" id="A0A3Q3WWG5"/>
<evidence type="ECO:0000313" key="8">
    <source>
        <dbReference type="Ensembl" id="ENSMMOP00000019805.1"/>
    </source>
</evidence>
<reference evidence="8" key="1">
    <citation type="submission" date="2025-08" db="UniProtKB">
        <authorList>
            <consortium name="Ensembl"/>
        </authorList>
    </citation>
    <scope>IDENTIFICATION</scope>
</reference>
<keyword evidence="9" id="KW-1185">Reference proteome</keyword>
<keyword evidence="3 6" id="KW-0175">Coiled coil</keyword>
<evidence type="ECO:0000256" key="2">
    <source>
        <dbReference type="ARBA" id="ARBA00022846"/>
    </source>
</evidence>
<feature type="domain" description="Dynein regulatory complex protein 1/2 N-terminal" evidence="7">
    <location>
        <begin position="11"/>
        <end position="110"/>
    </location>
</feature>
<keyword evidence="5" id="KW-0966">Cell projection</keyword>
<evidence type="ECO:0000313" key="9">
    <source>
        <dbReference type="Proteomes" id="UP000261620"/>
    </source>
</evidence>
<dbReference type="GO" id="GO:0003352">
    <property type="term" value="P:regulation of cilium movement"/>
    <property type="evidence" value="ECO:0007669"/>
    <property type="project" value="TreeGrafter"/>
</dbReference>
<evidence type="ECO:0000259" key="7">
    <source>
        <dbReference type="Pfam" id="PF14772"/>
    </source>
</evidence>
<keyword evidence="4" id="KW-0969">Cilium</keyword>
<dbReference type="Proteomes" id="UP000261620">
    <property type="component" value="Unplaced"/>
</dbReference>
<dbReference type="PANTHER" id="PTHR21625">
    <property type="entry name" value="NYD-SP28 PROTEIN"/>
    <property type="match status" value="1"/>
</dbReference>
<comment type="subcellular location">
    <subcellularLocation>
        <location evidence="1">Cytoplasm</location>
        <location evidence="1">Cytoskeleton</location>
        <location evidence="1">Flagellum axoneme</location>
    </subcellularLocation>
</comment>
<dbReference type="InterPro" id="IPR039750">
    <property type="entry name" value="DRC1/DRC2"/>
</dbReference>
<dbReference type="Pfam" id="PF14772">
    <property type="entry name" value="NYD-SP28"/>
    <property type="match status" value="1"/>
</dbReference>
<evidence type="ECO:0000256" key="1">
    <source>
        <dbReference type="ARBA" id="ARBA00004611"/>
    </source>
</evidence>
<keyword evidence="2" id="KW-0282">Flagellum</keyword>
<evidence type="ECO:0000256" key="6">
    <source>
        <dbReference type="SAM" id="Coils"/>
    </source>
</evidence>
<dbReference type="GO" id="GO:0060285">
    <property type="term" value="P:cilium-dependent cell motility"/>
    <property type="evidence" value="ECO:0007669"/>
    <property type="project" value="TreeGrafter"/>
</dbReference>
<name>A0A3Q3WWG5_MOLML</name>
<dbReference type="Ensembl" id="ENSMMOT00000020138.1">
    <property type="protein sequence ID" value="ENSMMOP00000019805.1"/>
    <property type="gene ID" value="ENSMMOG00000015032.1"/>
</dbReference>
<dbReference type="PANTHER" id="PTHR21625:SF1">
    <property type="entry name" value="DYNEIN REGULATORY COMPLEX PROTEIN 1"/>
    <property type="match status" value="1"/>
</dbReference>
<evidence type="ECO:0000256" key="4">
    <source>
        <dbReference type="ARBA" id="ARBA00023069"/>
    </source>
</evidence>
<protein>
    <recommendedName>
        <fullName evidence="7">Dynein regulatory complex protein 1/2 N-terminal domain-containing protein</fullName>
    </recommendedName>
</protein>
<feature type="coiled-coil region" evidence="6">
    <location>
        <begin position="14"/>
        <end position="135"/>
    </location>
</feature>
<proteinExistence type="predicted"/>
<evidence type="ECO:0000256" key="5">
    <source>
        <dbReference type="ARBA" id="ARBA00023273"/>
    </source>
</evidence>
<evidence type="ECO:0000256" key="3">
    <source>
        <dbReference type="ARBA" id="ARBA00023054"/>
    </source>
</evidence>
<dbReference type="InterPro" id="IPR039505">
    <property type="entry name" value="DRC1/2_N"/>
</dbReference>
<dbReference type="OMA" id="EIAHEIM"/>
<dbReference type="GO" id="GO:0070286">
    <property type="term" value="P:axonemal dynein complex assembly"/>
    <property type="evidence" value="ECO:0007669"/>
    <property type="project" value="InterPro"/>
</dbReference>
<reference evidence="8" key="2">
    <citation type="submission" date="2025-09" db="UniProtKB">
        <authorList>
            <consortium name="Ensembl"/>
        </authorList>
    </citation>
    <scope>IDENTIFICATION</scope>
</reference>
<sequence>MRTSVNNLQSAADAKELLQRQELEEARRSRLQRLQDEFKLSGDKFEEINEGWLLAKQKEIHQELQGALNKQEELCAALIEDKEKLIDDLKHELKVKDDCYVKDLRNQAEELDLIMERIEEQIKTLTKAYREELVQVEVGPESSPDAAELHTETLTKNTQFMSFPFLDALCFSLQADIRNLLSQYSRQDAQFKRKNRYLLEDYKRSVLQYERIQKKIKHFAAADVRKFEEMWLVIEEEVKELVENALLVDSLICTKLGLAWQRPPMPFMELSGPIQPKKQLVQCSQMVMYQKGASGQAQSGAEQEQEKLMKAVLELMCDESNTSYIMLVYTSVYRLNCVQQILNNETCILFQSLGIDVEDLPKLSNFLVQYTQHKEQSEVRREGKRMHHLLSVCCLSAGCPVFVGDEYAVLCSGCFLRENSGRHRSSVEARDASEDEAYWDSMITATHLVPETQSLEQQNRELRMLLQQSLTSRPQLPLMLLRVQTNYN</sequence>
<dbReference type="GO" id="GO:0005858">
    <property type="term" value="C:axonemal dynein complex"/>
    <property type="evidence" value="ECO:0007669"/>
    <property type="project" value="InterPro"/>
</dbReference>